<dbReference type="Proteomes" id="UP000030686">
    <property type="component" value="Unassembled WGS sequence"/>
</dbReference>
<protein>
    <submittedName>
        <fullName evidence="2">Genomic scaffold, ProqFM164S02</fullName>
    </submittedName>
</protein>
<feature type="compositionally biased region" description="Polar residues" evidence="1">
    <location>
        <begin position="25"/>
        <end position="40"/>
    </location>
</feature>
<feature type="region of interest" description="Disordered" evidence="1">
    <location>
        <begin position="110"/>
        <end position="139"/>
    </location>
</feature>
<feature type="compositionally biased region" description="Gly residues" evidence="1">
    <location>
        <begin position="124"/>
        <end position="133"/>
    </location>
</feature>
<evidence type="ECO:0000313" key="3">
    <source>
        <dbReference type="Proteomes" id="UP000030686"/>
    </source>
</evidence>
<dbReference type="EMBL" id="HG792016">
    <property type="protein sequence ID" value="CDM33185.1"/>
    <property type="molecule type" value="Genomic_DNA"/>
</dbReference>
<feature type="region of interest" description="Disordered" evidence="1">
    <location>
        <begin position="155"/>
        <end position="207"/>
    </location>
</feature>
<organism evidence="2 3">
    <name type="scientific">Penicillium roqueforti (strain FM164)</name>
    <dbReference type="NCBI Taxonomy" id="1365484"/>
    <lineage>
        <taxon>Eukaryota</taxon>
        <taxon>Fungi</taxon>
        <taxon>Dikarya</taxon>
        <taxon>Ascomycota</taxon>
        <taxon>Pezizomycotina</taxon>
        <taxon>Eurotiomycetes</taxon>
        <taxon>Eurotiomycetidae</taxon>
        <taxon>Eurotiales</taxon>
        <taxon>Aspergillaceae</taxon>
        <taxon>Penicillium</taxon>
    </lineage>
</organism>
<dbReference type="OMA" id="TTEPGRH"/>
<name>W6Q9U2_PENRF</name>
<proteinExistence type="predicted"/>
<feature type="compositionally biased region" description="Basic and acidic residues" evidence="1">
    <location>
        <begin position="172"/>
        <end position="199"/>
    </location>
</feature>
<feature type="compositionally biased region" description="Low complexity" evidence="1">
    <location>
        <begin position="1"/>
        <end position="24"/>
    </location>
</feature>
<gene>
    <name evidence="2" type="ORF">PROQFM164_S02g003337</name>
</gene>
<evidence type="ECO:0000256" key="1">
    <source>
        <dbReference type="SAM" id="MobiDB-lite"/>
    </source>
</evidence>
<feature type="compositionally biased region" description="Basic and acidic residues" evidence="1">
    <location>
        <begin position="73"/>
        <end position="83"/>
    </location>
</feature>
<dbReference type="OrthoDB" id="4509376at2759"/>
<accession>W6Q9U2</accession>
<feature type="region of interest" description="Disordered" evidence="1">
    <location>
        <begin position="1"/>
        <end position="85"/>
    </location>
</feature>
<keyword evidence="3" id="KW-1185">Reference proteome</keyword>
<reference evidence="2" key="1">
    <citation type="journal article" date="2014" name="Nat. Commun.">
        <title>Multiple recent horizontal transfers of a large genomic region in cheese making fungi.</title>
        <authorList>
            <person name="Cheeseman K."/>
            <person name="Ropars J."/>
            <person name="Renault P."/>
            <person name="Dupont J."/>
            <person name="Gouzy J."/>
            <person name="Branca A."/>
            <person name="Abraham A.L."/>
            <person name="Ceppi M."/>
            <person name="Conseiller E."/>
            <person name="Debuchy R."/>
            <person name="Malagnac F."/>
            <person name="Goarin A."/>
            <person name="Silar P."/>
            <person name="Lacoste S."/>
            <person name="Sallet E."/>
            <person name="Bensimon A."/>
            <person name="Giraud T."/>
            <person name="Brygoo Y."/>
        </authorList>
    </citation>
    <scope>NUCLEOTIDE SEQUENCE [LARGE SCALE GENOMIC DNA]</scope>
    <source>
        <strain evidence="2">FM164</strain>
    </source>
</reference>
<sequence length="207" mass="21954">MQTRSQTAAQTAQPPKQAAYAQSSNPVSHTPQEQRAGTETSRQHGDTIGVIKRTAESQPSSDEARARLSAQHQQHEQELHNAPDVDLEYGVEEQPAEGYIADAVQRKGMGMQRAQAGAHAGPVGSAGGPGHPGFGEADDLAANLGSKRAEHDRILGERVGSSPGEPGADAEVAEREAVRREKLERDEKLDVEEAVKEATGDPVVSAE</sequence>
<evidence type="ECO:0000313" key="2">
    <source>
        <dbReference type="EMBL" id="CDM33185.1"/>
    </source>
</evidence>
<dbReference type="AlphaFoldDB" id="W6Q9U2"/>